<dbReference type="SMART" id="SM00867">
    <property type="entry name" value="YceI"/>
    <property type="match status" value="1"/>
</dbReference>
<accession>A0ABQ2IRY9</accession>
<dbReference type="RefSeq" id="WP_189160527.1">
    <property type="nucleotide sequence ID" value="NZ_BMNC01000028.1"/>
</dbReference>
<dbReference type="PANTHER" id="PTHR34406">
    <property type="entry name" value="PROTEIN YCEI"/>
    <property type="match status" value="1"/>
</dbReference>
<dbReference type="EMBL" id="BMNC01000028">
    <property type="protein sequence ID" value="GGN28667.1"/>
    <property type="molecule type" value="Genomic_DNA"/>
</dbReference>
<feature type="domain" description="Lipid/polyisoprenoid-binding YceI-like" evidence="2">
    <location>
        <begin position="11"/>
        <end position="179"/>
    </location>
</feature>
<dbReference type="Gene3D" id="2.40.128.110">
    <property type="entry name" value="Lipid/polyisoprenoid-binding, YceI-like"/>
    <property type="match status" value="1"/>
</dbReference>
<sequence>MSLNAKSIVGTFAADPAHSSFTFAVKHMTISLFRASFDDVEAQVVASEDGIRFEGAVRVESVSIRTPAEFRDKVVNGADFFDGKNHPEMKFRSTDVELRDDGTAIVDGELTIKGITKPFKATGTYELPVEDPFGGTRAAIALEATVDRREWGLTWQMPLPKGGDALAYEVRLIANVALTKTG</sequence>
<dbReference type="InterPro" id="IPR007372">
    <property type="entry name" value="Lipid/polyisoprenoid-bd_YceI"/>
</dbReference>
<evidence type="ECO:0000313" key="3">
    <source>
        <dbReference type="EMBL" id="GGN28667.1"/>
    </source>
</evidence>
<comment type="similarity">
    <text evidence="1">Belongs to the UPF0312 family.</text>
</comment>
<name>A0ABQ2IRY9_9PSEU</name>
<keyword evidence="4" id="KW-1185">Reference proteome</keyword>
<reference evidence="4" key="1">
    <citation type="journal article" date="2019" name="Int. J. Syst. Evol. Microbiol.">
        <title>The Global Catalogue of Microorganisms (GCM) 10K type strain sequencing project: providing services to taxonomists for standard genome sequencing and annotation.</title>
        <authorList>
            <consortium name="The Broad Institute Genomics Platform"/>
            <consortium name="The Broad Institute Genome Sequencing Center for Infectious Disease"/>
            <person name="Wu L."/>
            <person name="Ma J."/>
        </authorList>
    </citation>
    <scope>NUCLEOTIDE SEQUENCE [LARGE SCALE GENOMIC DNA]</scope>
    <source>
        <strain evidence="4">CGMCC 4.7319</strain>
    </source>
</reference>
<dbReference type="InterPro" id="IPR036761">
    <property type="entry name" value="TTHA0802/YceI-like_sf"/>
</dbReference>
<dbReference type="SUPFAM" id="SSF101874">
    <property type="entry name" value="YceI-like"/>
    <property type="match status" value="1"/>
</dbReference>
<comment type="caution">
    <text evidence="3">The sequence shown here is derived from an EMBL/GenBank/DDBJ whole genome shotgun (WGS) entry which is preliminary data.</text>
</comment>
<protein>
    <submittedName>
        <fullName evidence="3">Polyisoprenoid-binding protein</fullName>
    </submittedName>
</protein>
<evidence type="ECO:0000259" key="2">
    <source>
        <dbReference type="SMART" id="SM00867"/>
    </source>
</evidence>
<dbReference type="Pfam" id="PF04264">
    <property type="entry name" value="YceI"/>
    <property type="match status" value="1"/>
</dbReference>
<gene>
    <name evidence="3" type="ORF">GCM10011609_85000</name>
</gene>
<evidence type="ECO:0000313" key="4">
    <source>
        <dbReference type="Proteomes" id="UP000597656"/>
    </source>
</evidence>
<dbReference type="Proteomes" id="UP000597656">
    <property type="component" value="Unassembled WGS sequence"/>
</dbReference>
<dbReference type="PANTHER" id="PTHR34406:SF1">
    <property type="entry name" value="PROTEIN YCEI"/>
    <property type="match status" value="1"/>
</dbReference>
<proteinExistence type="inferred from homology"/>
<organism evidence="3 4">
    <name type="scientific">Lentzea pudingi</name>
    <dbReference type="NCBI Taxonomy" id="1789439"/>
    <lineage>
        <taxon>Bacteria</taxon>
        <taxon>Bacillati</taxon>
        <taxon>Actinomycetota</taxon>
        <taxon>Actinomycetes</taxon>
        <taxon>Pseudonocardiales</taxon>
        <taxon>Pseudonocardiaceae</taxon>
        <taxon>Lentzea</taxon>
    </lineage>
</organism>
<evidence type="ECO:0000256" key="1">
    <source>
        <dbReference type="ARBA" id="ARBA00008812"/>
    </source>
</evidence>